<dbReference type="SUPFAM" id="SSF57783">
    <property type="entry name" value="Zinc beta-ribbon"/>
    <property type="match status" value="3"/>
</dbReference>
<sequence>MDLIIVESPTKAKTISKFLGKNYQVESSFGHIRDLPKSTMGVDIENNFTPSYVIPSKAKKTVSTLKAAAKKSDNVILASDEDREGEAIAWHLAQALGLKANETKRIVFHEITKDAILASLEKPRKIDNNMVDAQQARRILDRLVGYELSPFLWKKVAKGLSAGRVQSVATRLIVEREREITAFNKEEYWSLTADFIGDTDKDKFSADLYKIRNKTFNKLEIKKDDAAKLKKILKKAEYTIEKIEQKQVSKNASAPFTTSTLQQAANRHLGFSAKQTMTLAQKLYEEGHITYMRTDSLNLSPKFIADSTEWLNKNLGKEYVTEGGRFFKNKSKNAQEAHEAIRPTEALNTPDMLAAKLEKGQERLYRLIWQRAVASQMPAAKLASTTIDVKTTVDDEAYIFRASGQMLVFPGYLKVWPEKTKEQELPQLKEKQVVKILDLQTEEHFTNPPARYSDAGLVKELEKHDIGRPSTYAPTINTIIVRNYVERDENKKLKPTPIAFVVIDLLIKHFSNIVDYAFTAKMEDNLDAIATGDKEWQPVISEFYGDFHTNLQNKYEEINKKDIMPEEKSTEICDKCGAPMIIKTGRFGKFLACSAYPDCKNIKKYVGEGGAEEKKPDAGTIELEKKYAGEVCDKCGTTMKVRIGKYGPFLACSAYPKCKNIKNIDNPEDAKAVACPICQKGKIVKKFSRRGPFYACSNYPDCKNAYSGAPTGEKCPDCGGLLIDIKDSGVKCSNRDCRYKK</sequence>
<dbReference type="GO" id="GO:0003917">
    <property type="term" value="F:DNA topoisomerase type I (single strand cut, ATP-independent) activity"/>
    <property type="evidence" value="ECO:0007669"/>
    <property type="project" value="UniProtKB-UniRule"/>
</dbReference>
<dbReference type="PROSITE" id="PS52039">
    <property type="entry name" value="TOPO_IA_2"/>
    <property type="match status" value="1"/>
</dbReference>
<dbReference type="Gene3D" id="3.30.65.10">
    <property type="entry name" value="Bacterial Topoisomerase I, domain 1"/>
    <property type="match status" value="3"/>
</dbReference>
<dbReference type="InterPro" id="IPR005733">
    <property type="entry name" value="TopoI_bac-type"/>
</dbReference>
<feature type="site" description="Interaction with DNA" evidence="10">
    <location>
        <position position="138"/>
    </location>
</feature>
<dbReference type="PANTHER" id="PTHR42785">
    <property type="entry name" value="DNA TOPOISOMERASE, TYPE IA, CORE"/>
    <property type="match status" value="1"/>
</dbReference>
<keyword evidence="8 10" id="KW-0238">DNA-binding</keyword>
<evidence type="ECO:0000256" key="4">
    <source>
        <dbReference type="ARBA" id="ARBA00022771"/>
    </source>
</evidence>
<comment type="subunit">
    <text evidence="10">Monomer.</text>
</comment>
<dbReference type="InterPro" id="IPR023405">
    <property type="entry name" value="Topo_IA_core_domain"/>
</dbReference>
<keyword evidence="4" id="KW-0863">Zinc-finger</keyword>
<dbReference type="InterPro" id="IPR013824">
    <property type="entry name" value="Topo_IA_cen_sub1"/>
</dbReference>
<evidence type="ECO:0000256" key="10">
    <source>
        <dbReference type="HAMAP-Rule" id="MF_00952"/>
    </source>
</evidence>
<dbReference type="SMART" id="SM00493">
    <property type="entry name" value="TOPRIM"/>
    <property type="match status" value="1"/>
</dbReference>
<feature type="site" description="Interaction with DNA" evidence="10">
    <location>
        <position position="137"/>
    </location>
</feature>
<evidence type="ECO:0000256" key="6">
    <source>
        <dbReference type="ARBA" id="ARBA00022842"/>
    </source>
</evidence>
<dbReference type="PANTHER" id="PTHR42785:SF1">
    <property type="entry name" value="DNA TOPOISOMERASE"/>
    <property type="match status" value="1"/>
</dbReference>
<dbReference type="Pfam" id="PF01131">
    <property type="entry name" value="Topoisom_bac"/>
    <property type="match status" value="1"/>
</dbReference>
<proteinExistence type="inferred from homology"/>
<evidence type="ECO:0000313" key="13">
    <source>
        <dbReference type="EMBL" id="PIR95465.1"/>
    </source>
</evidence>
<dbReference type="GO" id="GO:0003677">
    <property type="term" value="F:DNA binding"/>
    <property type="evidence" value="ECO:0007669"/>
    <property type="project" value="UniProtKB-KW"/>
</dbReference>
<keyword evidence="7 10" id="KW-0799">Topoisomerase</keyword>
<gene>
    <name evidence="10" type="primary">topA</name>
    <name evidence="13" type="ORF">COT93_02245</name>
</gene>
<dbReference type="SUPFAM" id="SSF56712">
    <property type="entry name" value="Prokaryotic type I DNA topoisomerase"/>
    <property type="match status" value="1"/>
</dbReference>
<evidence type="ECO:0000259" key="12">
    <source>
        <dbReference type="PROSITE" id="PS52039"/>
    </source>
</evidence>
<feature type="domain" description="Topo IA-type catalytic" evidence="12">
    <location>
        <begin position="127"/>
        <end position="551"/>
    </location>
</feature>
<name>A0A2H0V8Q9_9BACT</name>
<dbReference type="InterPro" id="IPR000380">
    <property type="entry name" value="Topo_IA"/>
</dbReference>
<dbReference type="InterPro" id="IPR013826">
    <property type="entry name" value="Topo_IA_cen_sub3"/>
</dbReference>
<keyword evidence="3" id="KW-0479">Metal-binding</keyword>
<keyword evidence="5" id="KW-0862">Zinc</keyword>
<accession>A0A2H0V8Q9</accession>
<dbReference type="PRINTS" id="PR00417">
    <property type="entry name" value="PRTPISMRASEI"/>
</dbReference>
<evidence type="ECO:0000256" key="9">
    <source>
        <dbReference type="ARBA" id="ARBA00023235"/>
    </source>
</evidence>
<comment type="function">
    <text evidence="10">Releases the supercoiling and torsional tension of DNA, which is introduced during the DNA replication and transcription, by transiently cleaving and rejoining one strand of the DNA duplex. Introduces a single-strand break via transesterification at a target site in duplex DNA. The scissile phosphodiester is attacked by the catalytic tyrosine of the enzyme, resulting in the formation of a DNA-(5'-phosphotyrosyl)-enzyme intermediate and the expulsion of a 3'-OH DNA strand. The free DNA strand then undergoes passage around the unbroken strand, thus removing DNA supercoils. Finally, in the religation step, the DNA 3'-OH attacks the covalent intermediate to expel the active-site tyrosine and restore the DNA phosphodiester backbone.</text>
</comment>
<dbReference type="PROSITE" id="PS50880">
    <property type="entry name" value="TOPRIM"/>
    <property type="match status" value="1"/>
</dbReference>
<comment type="catalytic activity">
    <reaction evidence="1 10">
        <text>ATP-independent breakage of single-stranded DNA, followed by passage and rejoining.</text>
        <dbReference type="EC" id="5.6.2.1"/>
    </reaction>
</comment>
<dbReference type="Pfam" id="PF01396">
    <property type="entry name" value="Zn_ribbon_Top1"/>
    <property type="match status" value="3"/>
</dbReference>
<dbReference type="InterPro" id="IPR013498">
    <property type="entry name" value="Topo_IA_Znf"/>
</dbReference>
<dbReference type="AlphaFoldDB" id="A0A2H0V8Q9"/>
<feature type="active site" description="O-(5'-phospho-DNA)-tyrosine intermediate" evidence="10">
    <location>
        <position position="291"/>
    </location>
</feature>
<feature type="site" description="Interaction with DNA" evidence="10">
    <location>
        <position position="293"/>
    </location>
</feature>
<dbReference type="InterPro" id="IPR003601">
    <property type="entry name" value="Topo_IA_2"/>
</dbReference>
<dbReference type="InterPro" id="IPR013497">
    <property type="entry name" value="Topo_IA_cen"/>
</dbReference>
<dbReference type="Gene3D" id="3.40.50.140">
    <property type="match status" value="1"/>
</dbReference>
<feature type="site" description="Interaction with DNA" evidence="10">
    <location>
        <position position="146"/>
    </location>
</feature>
<evidence type="ECO:0000256" key="2">
    <source>
        <dbReference type="ARBA" id="ARBA00009446"/>
    </source>
</evidence>
<dbReference type="InterPro" id="IPR028612">
    <property type="entry name" value="Topoisom_1_IA"/>
</dbReference>
<evidence type="ECO:0000256" key="3">
    <source>
        <dbReference type="ARBA" id="ARBA00022723"/>
    </source>
</evidence>
<dbReference type="Pfam" id="PF01751">
    <property type="entry name" value="Toprim"/>
    <property type="match status" value="1"/>
</dbReference>
<evidence type="ECO:0000256" key="7">
    <source>
        <dbReference type="ARBA" id="ARBA00023029"/>
    </source>
</evidence>
<dbReference type="SMART" id="SM00436">
    <property type="entry name" value="TOP1Bc"/>
    <property type="match status" value="1"/>
</dbReference>
<dbReference type="EC" id="5.6.2.1" evidence="10"/>
<dbReference type="InterPro" id="IPR023406">
    <property type="entry name" value="Topo_IA_AS"/>
</dbReference>
<dbReference type="Gene3D" id="2.70.20.10">
    <property type="entry name" value="Topoisomerase I, domain 3"/>
    <property type="match status" value="1"/>
</dbReference>
<evidence type="ECO:0000259" key="11">
    <source>
        <dbReference type="PROSITE" id="PS50880"/>
    </source>
</evidence>
<feature type="domain" description="Toprim" evidence="11">
    <location>
        <begin position="1"/>
        <end position="111"/>
    </location>
</feature>
<feature type="region of interest" description="Interaction with DNA" evidence="10">
    <location>
        <begin position="161"/>
        <end position="166"/>
    </location>
</feature>
<dbReference type="InterPro" id="IPR013825">
    <property type="entry name" value="Topo_IA_cen_sub2"/>
</dbReference>
<comment type="similarity">
    <text evidence="2 10">Belongs to the type IA topoisomerase family.</text>
</comment>
<dbReference type="GO" id="GO:0008270">
    <property type="term" value="F:zinc ion binding"/>
    <property type="evidence" value="ECO:0007669"/>
    <property type="project" value="UniProtKB-KW"/>
</dbReference>
<dbReference type="Gene3D" id="1.10.290.10">
    <property type="entry name" value="Topoisomerase I, domain 4"/>
    <property type="match status" value="1"/>
</dbReference>
<reference evidence="14" key="1">
    <citation type="submission" date="2017-09" db="EMBL/GenBank/DDBJ databases">
        <title>Depth-based differentiation of microbial function through sediment-hosted aquifers and enrichment of novel symbionts in the deep terrestrial subsurface.</title>
        <authorList>
            <person name="Probst A.J."/>
            <person name="Ladd B."/>
            <person name="Jarett J.K."/>
            <person name="Geller-Mcgrath D.E."/>
            <person name="Sieber C.M.K."/>
            <person name="Emerson J.B."/>
            <person name="Anantharaman K."/>
            <person name="Thomas B.C."/>
            <person name="Malmstrom R."/>
            <person name="Stieglmeier M."/>
            <person name="Klingl A."/>
            <person name="Woyke T."/>
            <person name="Ryan C.M."/>
            <person name="Banfield J.F."/>
        </authorList>
    </citation>
    <scope>NUCLEOTIDE SEQUENCE [LARGE SCALE GENOMIC DNA]</scope>
</reference>
<dbReference type="PROSITE" id="PS00396">
    <property type="entry name" value="TOPO_IA_1"/>
    <property type="match status" value="1"/>
</dbReference>
<dbReference type="Proteomes" id="UP000229972">
    <property type="component" value="Unassembled WGS sequence"/>
</dbReference>
<dbReference type="HAMAP" id="MF_00952">
    <property type="entry name" value="Topoisom_1_prok"/>
    <property type="match status" value="1"/>
</dbReference>
<dbReference type="CDD" id="cd03363">
    <property type="entry name" value="TOPRIM_TopoIA_TopoI"/>
    <property type="match status" value="1"/>
</dbReference>
<feature type="site" description="Interaction with DNA" evidence="10">
    <location>
        <position position="153"/>
    </location>
</feature>
<comment type="caution">
    <text evidence="13">The sequence shown here is derived from an EMBL/GenBank/DDBJ whole genome shotgun (WGS) entry which is preliminary data.</text>
</comment>
<feature type="site" description="Interaction with DNA" evidence="10">
    <location>
        <position position="31"/>
    </location>
</feature>
<feature type="site" description="Interaction with DNA" evidence="10">
    <location>
        <position position="141"/>
    </location>
</feature>
<dbReference type="EMBL" id="PFAL01000019">
    <property type="protein sequence ID" value="PIR95465.1"/>
    <property type="molecule type" value="Genomic_DNA"/>
</dbReference>
<dbReference type="GO" id="GO:0006265">
    <property type="term" value="P:DNA topological change"/>
    <property type="evidence" value="ECO:0007669"/>
    <property type="project" value="UniProtKB-UniRule"/>
</dbReference>
<evidence type="ECO:0000256" key="5">
    <source>
        <dbReference type="ARBA" id="ARBA00022833"/>
    </source>
</evidence>
<feature type="site" description="Interaction with DNA" evidence="10">
    <location>
        <position position="482"/>
    </location>
</feature>
<evidence type="ECO:0000256" key="8">
    <source>
        <dbReference type="ARBA" id="ARBA00023125"/>
    </source>
</evidence>
<evidence type="ECO:0000313" key="14">
    <source>
        <dbReference type="Proteomes" id="UP000229972"/>
    </source>
</evidence>
<dbReference type="InterPro" id="IPR003602">
    <property type="entry name" value="Topo_IA_DNA-bd_dom"/>
</dbReference>
<protein>
    <recommendedName>
        <fullName evidence="10">DNA topoisomerase 1</fullName>
        <ecNumber evidence="10">5.6.2.1</ecNumber>
    </recommendedName>
    <alternativeName>
        <fullName evidence="10">DNA topoisomerase I</fullName>
    </alternativeName>
</protein>
<evidence type="ECO:0000256" key="1">
    <source>
        <dbReference type="ARBA" id="ARBA00000213"/>
    </source>
</evidence>
<dbReference type="NCBIfam" id="TIGR01051">
    <property type="entry name" value="topA_bact"/>
    <property type="match status" value="1"/>
</dbReference>
<dbReference type="GO" id="GO:0005694">
    <property type="term" value="C:chromosome"/>
    <property type="evidence" value="ECO:0007669"/>
    <property type="project" value="InterPro"/>
</dbReference>
<dbReference type="CDD" id="cd00186">
    <property type="entry name" value="TOP1Ac"/>
    <property type="match status" value="1"/>
</dbReference>
<dbReference type="InterPro" id="IPR006171">
    <property type="entry name" value="TOPRIM_dom"/>
</dbReference>
<dbReference type="InterPro" id="IPR034149">
    <property type="entry name" value="TOPRIM_TopoI"/>
</dbReference>
<keyword evidence="9 10" id="KW-0413">Isomerase</keyword>
<organism evidence="13 14">
    <name type="scientific">Candidatus Falkowbacteria bacterium CG10_big_fil_rev_8_21_14_0_10_37_18</name>
    <dbReference type="NCBI Taxonomy" id="1974562"/>
    <lineage>
        <taxon>Bacteria</taxon>
        <taxon>Candidatus Falkowiibacteriota</taxon>
    </lineage>
</organism>
<dbReference type="Gene3D" id="1.10.460.10">
    <property type="entry name" value="Topoisomerase I, domain 2"/>
    <property type="match status" value="1"/>
</dbReference>
<keyword evidence="6" id="KW-0460">Magnesium</keyword>
<dbReference type="SMART" id="SM00437">
    <property type="entry name" value="TOP1Ac"/>
    <property type="match status" value="1"/>
</dbReference>